<gene>
    <name evidence="3" type="ORF">SAMN06297251_103107</name>
</gene>
<dbReference type="AlphaFoldDB" id="A0A1W1ZSR9"/>
<sequence>MSVNGGGPERPRERVYTLLVVILVLIVAAIVIDGLISDDAIDQGPPQIGTKDGAEPTVGN</sequence>
<evidence type="ECO:0000313" key="3">
    <source>
        <dbReference type="EMBL" id="SMC51519.1"/>
    </source>
</evidence>
<organism evidence="3 4">
    <name type="scientific">Fulvimarina manganoxydans</name>
    <dbReference type="NCBI Taxonomy" id="937218"/>
    <lineage>
        <taxon>Bacteria</taxon>
        <taxon>Pseudomonadati</taxon>
        <taxon>Pseudomonadota</taxon>
        <taxon>Alphaproteobacteria</taxon>
        <taxon>Hyphomicrobiales</taxon>
        <taxon>Aurantimonadaceae</taxon>
        <taxon>Fulvimarina</taxon>
    </lineage>
</organism>
<evidence type="ECO:0000256" key="1">
    <source>
        <dbReference type="SAM" id="MobiDB-lite"/>
    </source>
</evidence>
<proteinExistence type="predicted"/>
<keyword evidence="2" id="KW-0472">Membrane</keyword>
<protein>
    <submittedName>
        <fullName evidence="3">Uncharacterized protein</fullName>
    </submittedName>
</protein>
<feature type="transmembrane region" description="Helical" evidence="2">
    <location>
        <begin position="15"/>
        <end position="36"/>
    </location>
</feature>
<dbReference type="EMBL" id="FWXR01000003">
    <property type="protein sequence ID" value="SMC51519.1"/>
    <property type="molecule type" value="Genomic_DNA"/>
</dbReference>
<keyword evidence="2" id="KW-0812">Transmembrane</keyword>
<keyword evidence="2" id="KW-1133">Transmembrane helix</keyword>
<evidence type="ECO:0000256" key="2">
    <source>
        <dbReference type="SAM" id="Phobius"/>
    </source>
</evidence>
<name>A0A1W1ZSR9_9HYPH</name>
<feature type="region of interest" description="Disordered" evidence="1">
    <location>
        <begin position="41"/>
        <end position="60"/>
    </location>
</feature>
<keyword evidence="4" id="KW-1185">Reference proteome</keyword>
<reference evidence="3 4" key="1">
    <citation type="submission" date="2017-04" db="EMBL/GenBank/DDBJ databases">
        <authorList>
            <person name="Afonso C.L."/>
            <person name="Miller P.J."/>
            <person name="Scott M.A."/>
            <person name="Spackman E."/>
            <person name="Goraichik I."/>
            <person name="Dimitrov K.M."/>
            <person name="Suarez D.L."/>
            <person name="Swayne D.E."/>
        </authorList>
    </citation>
    <scope>NUCLEOTIDE SEQUENCE [LARGE SCALE GENOMIC DNA]</scope>
    <source>
        <strain evidence="3 4">CGMCC 1.10972</strain>
    </source>
</reference>
<evidence type="ECO:0000313" key="4">
    <source>
        <dbReference type="Proteomes" id="UP000192656"/>
    </source>
</evidence>
<accession>A0A1W1ZSR9</accession>
<dbReference type="RefSeq" id="WP_084408936.1">
    <property type="nucleotide sequence ID" value="NZ_FWXR01000003.1"/>
</dbReference>
<dbReference type="Proteomes" id="UP000192656">
    <property type="component" value="Unassembled WGS sequence"/>
</dbReference>